<comment type="caution">
    <text evidence="1">The sequence shown here is derived from an EMBL/GenBank/DDBJ whole genome shotgun (WGS) entry which is preliminary data.</text>
</comment>
<dbReference type="OrthoDB" id="1129630at2759"/>
<sequence>MTLEDRQVLQATMMQATTNANRFQNSCLNSPPGQIVATSSVSPLAFSIDFNLMFLLILLTETSAGASGDRSTNRCLTALGFGPLIYFYSIPKDLERSYDPANLRLGCGSVTAHLSLTGYDPRDYNQGRSATFESVGSGLAMSPGDTDLKE</sequence>
<keyword evidence="2" id="KW-1185">Reference proteome</keyword>
<dbReference type="Pfam" id="PF10143">
    <property type="entry name" value="PhosphMutase"/>
    <property type="match status" value="1"/>
</dbReference>
<name>A0A8X7VNL2_BRACI</name>
<dbReference type="EMBL" id="JAAMPC010000004">
    <property type="protein sequence ID" value="KAG2314432.1"/>
    <property type="molecule type" value="Genomic_DNA"/>
</dbReference>
<gene>
    <name evidence="1" type="ORF">Bca52824_017554</name>
</gene>
<dbReference type="Proteomes" id="UP000886595">
    <property type="component" value="Unassembled WGS sequence"/>
</dbReference>
<dbReference type="PANTHER" id="PTHR31209:SF0">
    <property type="entry name" value="METALLOENZYME DOMAIN-CONTAINING PROTEIN"/>
    <property type="match status" value="1"/>
</dbReference>
<dbReference type="GO" id="GO:0004619">
    <property type="term" value="F:phosphoglycerate mutase activity"/>
    <property type="evidence" value="ECO:0007669"/>
    <property type="project" value="InterPro"/>
</dbReference>
<evidence type="ECO:0000313" key="2">
    <source>
        <dbReference type="Proteomes" id="UP000886595"/>
    </source>
</evidence>
<dbReference type="PANTHER" id="PTHR31209">
    <property type="entry name" value="COFACTOR-INDEPENDENT PHOSPHOGLYCERATE MUTASE"/>
    <property type="match status" value="1"/>
</dbReference>
<dbReference type="AlphaFoldDB" id="A0A8X7VNL2"/>
<protein>
    <submittedName>
        <fullName evidence="1">Uncharacterized protein</fullName>
    </submittedName>
</protein>
<dbReference type="InterPro" id="IPR004456">
    <property type="entry name" value="Pglycerate_mutase_ApgM"/>
</dbReference>
<organism evidence="1 2">
    <name type="scientific">Brassica carinata</name>
    <name type="common">Ethiopian mustard</name>
    <name type="synonym">Abyssinian cabbage</name>
    <dbReference type="NCBI Taxonomy" id="52824"/>
    <lineage>
        <taxon>Eukaryota</taxon>
        <taxon>Viridiplantae</taxon>
        <taxon>Streptophyta</taxon>
        <taxon>Embryophyta</taxon>
        <taxon>Tracheophyta</taxon>
        <taxon>Spermatophyta</taxon>
        <taxon>Magnoliopsida</taxon>
        <taxon>eudicotyledons</taxon>
        <taxon>Gunneridae</taxon>
        <taxon>Pentapetalae</taxon>
        <taxon>rosids</taxon>
        <taxon>malvids</taxon>
        <taxon>Brassicales</taxon>
        <taxon>Brassicaceae</taxon>
        <taxon>Brassiceae</taxon>
        <taxon>Brassica</taxon>
    </lineage>
</organism>
<accession>A0A8X7VNL2</accession>
<evidence type="ECO:0000313" key="1">
    <source>
        <dbReference type="EMBL" id="KAG2314432.1"/>
    </source>
</evidence>
<reference evidence="1 2" key="1">
    <citation type="submission" date="2020-02" db="EMBL/GenBank/DDBJ databases">
        <authorList>
            <person name="Ma Q."/>
            <person name="Huang Y."/>
            <person name="Song X."/>
            <person name="Pei D."/>
        </authorList>
    </citation>
    <scope>NUCLEOTIDE SEQUENCE [LARGE SCALE GENOMIC DNA]</scope>
    <source>
        <strain evidence="1">Sxm20200214</strain>
        <tissue evidence="1">Leaf</tissue>
    </source>
</reference>
<proteinExistence type="predicted"/>